<keyword evidence="3" id="KW-0677">Repeat</keyword>
<evidence type="ECO:0000256" key="7">
    <source>
        <dbReference type="SAM" id="Coils"/>
    </source>
</evidence>
<keyword evidence="5 7" id="KW-0175">Coiled coil</keyword>
<feature type="coiled-coil region" evidence="7">
    <location>
        <begin position="46"/>
        <end position="94"/>
    </location>
</feature>
<dbReference type="Proteomes" id="UP001172673">
    <property type="component" value="Unassembled WGS sequence"/>
</dbReference>
<sequence>MAWQSGAGGGVGGGMAVGEANGVQAYTLQGVMRFLQTEWHRHERDRNAWEIEREEMRNRIAILEGETRTSKGMRVSLERHVKLLETALKKERERSRNTNKGEVVDNHKDAKELAREELKTASKGMISRGHPCRNYSHQTDLHVKALSLFDSEIDPENHLAQGIRQEKERDKSKGFLSKCSSEITYHVLPTTHLAPETGDLVASTNGNHVFQGRQPTHQELQEAYVQLQQVKQQQHRNVAMVRENAVQQPTQYGEPSPLTRSNTSINTTEIQPGIVERRVPEQVVQSIPVADPRKNFFNESMPVVEDQVESISHSYDIYGQEIPAKDQPEIRNLEEPKAEAPDGWDFDDGPTAAEKPLEGLPQRPDTELFPNANLIPSKSPPRAPGSYRRKSAGGRRRSEGSNDVKDLAVKSDASQFKVRFAMRGHLDVVRAVIFTGGGSPSEPEFCTASDDGGVKRWHIPTTYAHNIALGDDLDRIAHFTHRGHIGAVCSLAACPPSPNFSSGGRAPGDGWIFSGGEDATVKVWERGRVDAKATLEGHKDAVWALCCLPGSTGTILGDRSSQFGGPDRVLLVAGGADGTILIWAVSTPPQLTSPHAGSRSARGSRRANSISAGSNFPSSPQPSVASATPFNYSLVHRIERADRPAPTSISPLGSHGESFVVGYTDASALIFDTRTGEEIVGMASQETYDGTSNTGINAIVASSTGFDTRDSIAPGRRGSMGEDDVVHGATGSDGGVEGVVLAGYEDRYIRFFDANSGMSPFSFARRGDTDSKAGQCTYTMLAHPSAISSLSLSPDGKELVSGGHDASLRFWSLEKRSCTQEISSHRIMRGEGVCGVVWSPDGRWVISCGGDGAVKVFSRS</sequence>
<dbReference type="GO" id="GO:0051213">
    <property type="term" value="F:dioxygenase activity"/>
    <property type="evidence" value="ECO:0007669"/>
    <property type="project" value="UniProtKB-KW"/>
</dbReference>
<feature type="region of interest" description="Disordered" evidence="8">
    <location>
        <begin position="247"/>
        <end position="273"/>
    </location>
</feature>
<evidence type="ECO:0000313" key="11">
    <source>
        <dbReference type="Proteomes" id="UP001172673"/>
    </source>
</evidence>
<dbReference type="PROSITE" id="PS50294">
    <property type="entry name" value="WD_REPEATS_REGION"/>
    <property type="match status" value="1"/>
</dbReference>
<dbReference type="PRINTS" id="PR00320">
    <property type="entry name" value="GPROTEINBRPT"/>
</dbReference>
<keyword evidence="2 6" id="KW-0853">WD repeat</keyword>
<evidence type="ECO:0000256" key="3">
    <source>
        <dbReference type="ARBA" id="ARBA00022737"/>
    </source>
</evidence>
<comment type="caution">
    <text evidence="10">The sequence shown here is derived from an EMBL/GenBank/DDBJ whole genome shotgun (WGS) entry which is preliminary data.</text>
</comment>
<evidence type="ECO:0000256" key="1">
    <source>
        <dbReference type="ARBA" id="ARBA00009616"/>
    </source>
</evidence>
<accession>A0AA39CR54</accession>
<feature type="compositionally biased region" description="Basic and acidic residues" evidence="8">
    <location>
        <begin position="396"/>
        <end position="406"/>
    </location>
</feature>
<dbReference type="InterPro" id="IPR013258">
    <property type="entry name" value="Striatin_N"/>
</dbReference>
<feature type="region of interest" description="Disordered" evidence="8">
    <location>
        <begin position="338"/>
        <end position="406"/>
    </location>
</feature>
<name>A0AA39CR54_9EURO</name>
<dbReference type="Pfam" id="PF08232">
    <property type="entry name" value="Striatin"/>
    <property type="match status" value="1"/>
</dbReference>
<feature type="repeat" description="WD" evidence="6">
    <location>
        <begin position="780"/>
        <end position="821"/>
    </location>
</feature>
<protein>
    <submittedName>
        <fullName evidence="10">1,2-dihydroxy-3-keto-5-methylthiopentene dioxygenase</fullName>
    </submittedName>
</protein>
<dbReference type="EMBL" id="JAPDRK010000001">
    <property type="protein sequence ID" value="KAJ9616913.1"/>
    <property type="molecule type" value="Genomic_DNA"/>
</dbReference>
<dbReference type="InterPro" id="IPR036322">
    <property type="entry name" value="WD40_repeat_dom_sf"/>
</dbReference>
<keyword evidence="4" id="KW-0112">Calmodulin-binding</keyword>
<gene>
    <name evidence="10" type="primary">ADI1_1</name>
    <name evidence="10" type="ORF">H2200_000633</name>
</gene>
<dbReference type="InterPro" id="IPR020472">
    <property type="entry name" value="WD40_PAC1"/>
</dbReference>
<feature type="region of interest" description="Disordered" evidence="8">
    <location>
        <begin position="590"/>
        <end position="624"/>
    </location>
</feature>
<dbReference type="SMART" id="SM00320">
    <property type="entry name" value="WD40"/>
    <property type="match status" value="7"/>
</dbReference>
<keyword evidence="10" id="KW-0223">Dioxygenase</keyword>
<evidence type="ECO:0000256" key="5">
    <source>
        <dbReference type="ARBA" id="ARBA00023054"/>
    </source>
</evidence>
<evidence type="ECO:0000313" key="10">
    <source>
        <dbReference type="EMBL" id="KAJ9616913.1"/>
    </source>
</evidence>
<evidence type="ECO:0000256" key="2">
    <source>
        <dbReference type="ARBA" id="ARBA00022574"/>
    </source>
</evidence>
<dbReference type="Pfam" id="PF00400">
    <property type="entry name" value="WD40"/>
    <property type="match status" value="4"/>
</dbReference>
<keyword evidence="10" id="KW-0560">Oxidoreductase</keyword>
<evidence type="ECO:0000256" key="4">
    <source>
        <dbReference type="ARBA" id="ARBA00022860"/>
    </source>
</evidence>
<dbReference type="GO" id="GO:0005516">
    <property type="term" value="F:calmodulin binding"/>
    <property type="evidence" value="ECO:0007669"/>
    <property type="project" value="UniProtKB-KW"/>
</dbReference>
<reference evidence="10" key="1">
    <citation type="submission" date="2022-10" db="EMBL/GenBank/DDBJ databases">
        <title>Culturing micro-colonial fungi from biological soil crusts in the Mojave desert and describing Neophaeococcomyces mojavensis, and introducing the new genera and species Taxawa tesnikishii.</title>
        <authorList>
            <person name="Kurbessoian T."/>
            <person name="Stajich J.E."/>
        </authorList>
    </citation>
    <scope>NUCLEOTIDE SEQUENCE</scope>
    <source>
        <strain evidence="10">TK_41</strain>
    </source>
</reference>
<comment type="similarity">
    <text evidence="1">Belongs to the WD repeat striatin family.</text>
</comment>
<feature type="repeat" description="WD" evidence="6">
    <location>
        <begin position="566"/>
        <end position="593"/>
    </location>
</feature>
<organism evidence="10 11">
    <name type="scientific">Cladophialophora chaetospira</name>
    <dbReference type="NCBI Taxonomy" id="386627"/>
    <lineage>
        <taxon>Eukaryota</taxon>
        <taxon>Fungi</taxon>
        <taxon>Dikarya</taxon>
        <taxon>Ascomycota</taxon>
        <taxon>Pezizomycotina</taxon>
        <taxon>Eurotiomycetes</taxon>
        <taxon>Chaetothyriomycetidae</taxon>
        <taxon>Chaetothyriales</taxon>
        <taxon>Herpotrichiellaceae</taxon>
        <taxon>Cladophialophora</taxon>
    </lineage>
</organism>
<dbReference type="SUPFAM" id="SSF50978">
    <property type="entry name" value="WD40 repeat-like"/>
    <property type="match status" value="1"/>
</dbReference>
<dbReference type="Gene3D" id="1.20.5.300">
    <property type="match status" value="1"/>
</dbReference>
<dbReference type="InterPro" id="IPR051488">
    <property type="entry name" value="WD_repeat_striatin"/>
</dbReference>
<dbReference type="PANTHER" id="PTHR15653:SF0">
    <property type="entry name" value="CONNECTOR OF KINASE TO AP-1, ISOFORM E"/>
    <property type="match status" value="1"/>
</dbReference>
<proteinExistence type="inferred from homology"/>
<dbReference type="PANTHER" id="PTHR15653">
    <property type="entry name" value="STRIATIN"/>
    <property type="match status" value="1"/>
</dbReference>
<feature type="compositionally biased region" description="Polar residues" evidence="8">
    <location>
        <begin position="247"/>
        <end position="270"/>
    </location>
</feature>
<dbReference type="Gene3D" id="2.130.10.10">
    <property type="entry name" value="YVTN repeat-like/Quinoprotein amine dehydrogenase"/>
    <property type="match status" value="2"/>
</dbReference>
<dbReference type="AlphaFoldDB" id="A0AA39CR54"/>
<feature type="domain" description="Striatin N-terminal" evidence="9">
    <location>
        <begin position="27"/>
        <end position="189"/>
    </location>
</feature>
<evidence type="ECO:0000259" key="9">
    <source>
        <dbReference type="Pfam" id="PF08232"/>
    </source>
</evidence>
<evidence type="ECO:0000256" key="8">
    <source>
        <dbReference type="SAM" id="MobiDB-lite"/>
    </source>
</evidence>
<feature type="compositionally biased region" description="Low complexity" evidence="8">
    <location>
        <begin position="596"/>
        <end position="615"/>
    </location>
</feature>
<dbReference type="InterPro" id="IPR015943">
    <property type="entry name" value="WD40/YVTN_repeat-like_dom_sf"/>
</dbReference>
<evidence type="ECO:0000256" key="6">
    <source>
        <dbReference type="PROSITE-ProRule" id="PRU00221"/>
    </source>
</evidence>
<dbReference type="PROSITE" id="PS50082">
    <property type="entry name" value="WD_REPEATS_2"/>
    <property type="match status" value="2"/>
</dbReference>
<keyword evidence="11" id="KW-1185">Reference proteome</keyword>
<dbReference type="InterPro" id="IPR001680">
    <property type="entry name" value="WD40_rpt"/>
</dbReference>